<evidence type="ECO:0000256" key="4">
    <source>
        <dbReference type="RuleBase" id="RU362026"/>
    </source>
</evidence>
<proteinExistence type="inferred from homology"/>
<keyword evidence="1" id="KW-0489">Methyltransferase</keyword>
<evidence type="ECO:0000313" key="7">
    <source>
        <dbReference type="EMBL" id="OMC95947.1"/>
    </source>
</evidence>
<evidence type="ECO:0000256" key="1">
    <source>
        <dbReference type="ARBA" id="ARBA00022603"/>
    </source>
</evidence>
<comment type="caution">
    <text evidence="7">The sequence shown here is derived from an EMBL/GenBank/DDBJ whole genome shotgun (WGS) entry which is preliminary data.</text>
</comment>
<dbReference type="EMBL" id="MPVP01000635">
    <property type="protein sequence ID" value="OMC95947.1"/>
    <property type="molecule type" value="Genomic_DNA"/>
</dbReference>
<keyword evidence="8" id="KW-1185">Reference proteome</keyword>
<dbReference type="SUPFAM" id="SSF53335">
    <property type="entry name" value="S-adenosyl-L-methionine-dependent methyltransferases"/>
    <property type="match status" value="1"/>
</dbReference>
<dbReference type="Proteomes" id="UP000187158">
    <property type="component" value="Unassembled WGS sequence"/>
</dbReference>
<feature type="domain" description="DNA methylase N-4/N-6" evidence="6">
    <location>
        <begin position="46"/>
        <end position="293"/>
    </location>
</feature>
<evidence type="ECO:0000259" key="6">
    <source>
        <dbReference type="Pfam" id="PF01555"/>
    </source>
</evidence>
<evidence type="ECO:0000313" key="8">
    <source>
        <dbReference type="Proteomes" id="UP000187158"/>
    </source>
</evidence>
<dbReference type="RefSeq" id="WP_076220991.1">
    <property type="nucleotide sequence ID" value="NZ_MPVP01000635.1"/>
</dbReference>
<protein>
    <recommendedName>
        <fullName evidence="4">Methyltransferase</fullName>
        <ecNumber evidence="4">2.1.1.-</ecNumber>
    </recommendedName>
</protein>
<feature type="region of interest" description="Disordered" evidence="5">
    <location>
        <begin position="192"/>
        <end position="214"/>
    </location>
</feature>
<dbReference type="InterPro" id="IPR002941">
    <property type="entry name" value="DNA_methylase_N4/N6"/>
</dbReference>
<dbReference type="EC" id="2.1.1.-" evidence="4"/>
<dbReference type="PROSITE" id="PS51257">
    <property type="entry name" value="PROKAR_LIPOPROTEIN"/>
    <property type="match status" value="1"/>
</dbReference>
<keyword evidence="2" id="KW-0808">Transferase</keyword>
<dbReference type="PRINTS" id="PR00508">
    <property type="entry name" value="S21N4MTFRASE"/>
</dbReference>
<dbReference type="InterPro" id="IPR029063">
    <property type="entry name" value="SAM-dependent_MTases_sf"/>
</dbReference>
<dbReference type="InterPro" id="IPR001091">
    <property type="entry name" value="RM_Methyltransferase"/>
</dbReference>
<dbReference type="Pfam" id="PF01555">
    <property type="entry name" value="N6_N4_Mtase"/>
    <property type="match status" value="1"/>
</dbReference>
<evidence type="ECO:0000256" key="3">
    <source>
        <dbReference type="ARBA" id="ARBA00022747"/>
    </source>
</evidence>
<dbReference type="Gene3D" id="3.40.50.150">
    <property type="entry name" value="Vaccinia Virus protein VP39"/>
    <property type="match status" value="1"/>
</dbReference>
<sequence length="305" mass="33778">MRDYGIPPTDWPETTYIPMPGLPPVTVPAWTGCLGLEPMPEMFIAHIVLTFREVWRLLRNDGTLWLNLGDTYAGSGKGAWKNKTGQKEVYVADPGAAITKIPKNPSGLKNKDLVGIPWRAAFALQADGWYLRMDNIWSKSNPMPESVTDRTAKAHEYVFQLNKSEHYYFDHEAIKEPLAESSLARLAQDIKEQRGSDRGNGGAKTNGAMKAVGSGEKRNKRSVWTVATATFSEAHYAVFPEELIEPCILATCPPAGEVLDPFGGRATSLRVAQKNNRECTVIELSPDHVKIAKRYTAVIQPVLNI</sequence>
<evidence type="ECO:0000256" key="2">
    <source>
        <dbReference type="ARBA" id="ARBA00022679"/>
    </source>
</evidence>
<reference evidence="7 8" key="1">
    <citation type="submission" date="2016-11" db="EMBL/GenBank/DDBJ databases">
        <title>Paenibacillus species isolates.</title>
        <authorList>
            <person name="Beno S.M."/>
        </authorList>
    </citation>
    <scope>NUCLEOTIDE SEQUENCE [LARGE SCALE GENOMIC DNA]</scope>
    <source>
        <strain evidence="7 8">FSL H7-0433</strain>
    </source>
</reference>
<accession>A0ABX3GG86</accession>
<organism evidence="7 8">
    <name type="scientific">Paenibacillus odorifer</name>
    <dbReference type="NCBI Taxonomy" id="189426"/>
    <lineage>
        <taxon>Bacteria</taxon>
        <taxon>Bacillati</taxon>
        <taxon>Bacillota</taxon>
        <taxon>Bacilli</taxon>
        <taxon>Bacillales</taxon>
        <taxon>Paenibacillaceae</taxon>
        <taxon>Paenibacillus</taxon>
    </lineage>
</organism>
<name>A0ABX3GG86_9BACL</name>
<evidence type="ECO:0000256" key="5">
    <source>
        <dbReference type="SAM" id="MobiDB-lite"/>
    </source>
</evidence>
<comment type="similarity">
    <text evidence="4">Belongs to the N(4)/N(6)-methyltransferase family.</text>
</comment>
<keyword evidence="3" id="KW-0680">Restriction system</keyword>
<gene>
    <name evidence="7" type="ORF">BSO21_33705</name>
</gene>